<feature type="transmembrane region" description="Helical" evidence="18">
    <location>
        <begin position="230"/>
        <end position="247"/>
    </location>
</feature>
<evidence type="ECO:0000256" key="2">
    <source>
        <dbReference type="ARBA" id="ARBA00005364"/>
    </source>
</evidence>
<evidence type="ECO:0000259" key="19">
    <source>
        <dbReference type="Pfam" id="PF01699"/>
    </source>
</evidence>
<keyword evidence="6" id="KW-0109">Calcium transport</keyword>
<dbReference type="AlphaFoldDB" id="A0A9W7L0E5"/>
<evidence type="ECO:0000313" key="21">
    <source>
        <dbReference type="Proteomes" id="UP001165122"/>
    </source>
</evidence>
<dbReference type="GO" id="GO:0005886">
    <property type="term" value="C:plasma membrane"/>
    <property type="evidence" value="ECO:0007669"/>
    <property type="project" value="TreeGrafter"/>
</dbReference>
<feature type="region of interest" description="Disordered" evidence="17">
    <location>
        <begin position="407"/>
        <end position="448"/>
    </location>
</feature>
<evidence type="ECO:0000256" key="14">
    <source>
        <dbReference type="ARBA" id="ARBA00023065"/>
    </source>
</evidence>
<dbReference type="GO" id="GO:0005262">
    <property type="term" value="F:calcium channel activity"/>
    <property type="evidence" value="ECO:0007669"/>
    <property type="project" value="TreeGrafter"/>
</dbReference>
<dbReference type="GO" id="GO:0006874">
    <property type="term" value="P:intracellular calcium ion homeostasis"/>
    <property type="evidence" value="ECO:0007669"/>
    <property type="project" value="TreeGrafter"/>
</dbReference>
<protein>
    <recommendedName>
        <fullName evidence="19">Sodium/calcium exchanger membrane region domain-containing protein</fullName>
    </recommendedName>
</protein>
<evidence type="ECO:0000256" key="10">
    <source>
        <dbReference type="ARBA" id="ARBA00022847"/>
    </source>
</evidence>
<feature type="domain" description="Sodium/calcium exchanger membrane region" evidence="19">
    <location>
        <begin position="485"/>
        <end position="636"/>
    </location>
</feature>
<keyword evidence="5" id="KW-0633">Potassium transport</keyword>
<evidence type="ECO:0000256" key="15">
    <source>
        <dbReference type="ARBA" id="ARBA00023136"/>
    </source>
</evidence>
<evidence type="ECO:0000256" key="11">
    <source>
        <dbReference type="ARBA" id="ARBA00022958"/>
    </source>
</evidence>
<keyword evidence="16" id="KW-0739">Sodium transport</keyword>
<keyword evidence="3" id="KW-0813">Transport</keyword>
<evidence type="ECO:0000256" key="7">
    <source>
        <dbReference type="ARBA" id="ARBA00022692"/>
    </source>
</evidence>
<keyword evidence="9" id="KW-0106">Calcium</keyword>
<keyword evidence="8" id="KW-0732">Signal</keyword>
<dbReference type="PANTHER" id="PTHR10846:SF73">
    <property type="entry name" value="SODIUM_CALCIUM EXCHANGER MEMBRANE REGION DOMAIN-CONTAINING PROTEIN"/>
    <property type="match status" value="1"/>
</dbReference>
<feature type="transmembrane region" description="Helical" evidence="18">
    <location>
        <begin position="101"/>
        <end position="121"/>
    </location>
</feature>
<comment type="subcellular location">
    <subcellularLocation>
        <location evidence="1">Membrane</location>
        <topology evidence="1">Multi-pass membrane protein</topology>
    </subcellularLocation>
</comment>
<dbReference type="Gene3D" id="1.20.1420.30">
    <property type="entry name" value="NCX, central ion-binding region"/>
    <property type="match status" value="2"/>
</dbReference>
<feature type="domain" description="Sodium/calcium exchanger membrane region" evidence="19">
    <location>
        <begin position="107"/>
        <end position="248"/>
    </location>
</feature>
<feature type="transmembrane region" description="Helical" evidence="18">
    <location>
        <begin position="21"/>
        <end position="39"/>
    </location>
</feature>
<keyword evidence="15 18" id="KW-0472">Membrane</keyword>
<comment type="similarity">
    <text evidence="2">Belongs to the Ca(2+):cation antiporter (CaCA) (TC 2.A.19) family. SLC24A subfamily.</text>
</comment>
<feature type="transmembrane region" description="Helical" evidence="18">
    <location>
        <begin position="554"/>
        <end position="572"/>
    </location>
</feature>
<feature type="transmembrane region" description="Helical" evidence="18">
    <location>
        <begin position="520"/>
        <end position="542"/>
    </location>
</feature>
<dbReference type="GO" id="GO:0008273">
    <property type="term" value="F:calcium, potassium:sodium antiporter activity"/>
    <property type="evidence" value="ECO:0007669"/>
    <property type="project" value="TreeGrafter"/>
</dbReference>
<dbReference type="NCBIfam" id="TIGR00367">
    <property type="entry name" value="calcium/sodium antiporter"/>
    <property type="match status" value="1"/>
</dbReference>
<keyword evidence="12 18" id="KW-1133">Transmembrane helix</keyword>
<dbReference type="Proteomes" id="UP001165122">
    <property type="component" value="Unassembled WGS sequence"/>
</dbReference>
<evidence type="ECO:0000256" key="18">
    <source>
        <dbReference type="SAM" id="Phobius"/>
    </source>
</evidence>
<evidence type="ECO:0000256" key="17">
    <source>
        <dbReference type="SAM" id="MobiDB-lite"/>
    </source>
</evidence>
<keyword evidence="21" id="KW-1185">Reference proteome</keyword>
<feature type="transmembrane region" description="Helical" evidence="18">
    <location>
        <begin position="620"/>
        <end position="638"/>
    </location>
</feature>
<sequence>MRAIRFKRRSPRSPRKRLLITSAYAVFLLAALVGGYLYGGGNEGNTLGFFDKTNVGRLGRRLNTVEELEEMYNSTSCVTDGIMYPDDLFLSHPYCESSSKYLMIFHFLGVLYMFYGIGLVCDDYFVPALEEMSERYQITEDVAGATFMAAGGSAPEFFTSLMGVTVSKNDVGFGTIVGSAVFNVLFVIGVCGVFANETLELTWWPLFRDCNYYIFSLLILSYFIRDGSVSFYEALVLFMLYLGYVTIMKYNIELKTRVNACVPWGEKVVPIDAAKEAGDKIFARSERRNSTEGGSTSPRDDGTVPDQVVPNMRRRRSTTGILAEVRRAKKDGAQLPTQLIQDLEDVSDSFKFRQGKLNRKNESLIADVEGGMNKFKAGAQKVIENQKILDHAEHILNREGTREKLNALPEGSAEDPNSTTTPSGDNTATDPPAGPDEDDGDDPPDPFEIPEDAMGKVMWLITRPIDFSLYYTIPQCGVEEKKHLYLVAFAMSLVWIAIYAYLMVWWIIIMGSTLNFNSTVMGLTVIAAGTSIPDALSSVAVAREGYGDMAVSSSIGSNVFDILVGLPVPWMIKTGIIDKMNSEVPIKSTYLLAQTITLIMMVAFLITSIMATGWRLSKKLGGIMFILYGVFLVISLYMEFSEPEWLSSKNLKW</sequence>
<feature type="transmembrane region" description="Helical" evidence="18">
    <location>
        <begin position="484"/>
        <end position="508"/>
    </location>
</feature>
<dbReference type="GO" id="GO:0015293">
    <property type="term" value="F:symporter activity"/>
    <property type="evidence" value="ECO:0007669"/>
    <property type="project" value="UniProtKB-KW"/>
</dbReference>
<feature type="transmembrane region" description="Helical" evidence="18">
    <location>
        <begin position="206"/>
        <end position="224"/>
    </location>
</feature>
<gene>
    <name evidence="20" type="ORF">TrLO_g2158</name>
</gene>
<dbReference type="FunFam" id="1.20.1420.30:FF:000009">
    <property type="entry name" value="sodium/potassium/calcium exchanger 5 isoform X2"/>
    <property type="match status" value="1"/>
</dbReference>
<organism evidence="20 21">
    <name type="scientific">Triparma laevis f. longispina</name>
    <dbReference type="NCBI Taxonomy" id="1714387"/>
    <lineage>
        <taxon>Eukaryota</taxon>
        <taxon>Sar</taxon>
        <taxon>Stramenopiles</taxon>
        <taxon>Ochrophyta</taxon>
        <taxon>Bolidophyceae</taxon>
        <taxon>Parmales</taxon>
        <taxon>Triparmaceae</taxon>
        <taxon>Triparma</taxon>
    </lineage>
</organism>
<dbReference type="FunFam" id="1.20.1420.30:FF:000004">
    <property type="entry name" value="Sodium/potassium/calcium exchanger 2 isoform 1"/>
    <property type="match status" value="1"/>
</dbReference>
<dbReference type="Pfam" id="PF01699">
    <property type="entry name" value="Na_Ca_ex"/>
    <property type="match status" value="2"/>
</dbReference>
<accession>A0A9W7L0E5</accession>
<feature type="transmembrane region" description="Helical" evidence="18">
    <location>
        <begin position="171"/>
        <end position="194"/>
    </location>
</feature>
<feature type="compositionally biased region" description="Polar residues" evidence="17">
    <location>
        <begin position="415"/>
        <end position="429"/>
    </location>
</feature>
<evidence type="ECO:0000256" key="16">
    <source>
        <dbReference type="ARBA" id="ARBA00023201"/>
    </source>
</evidence>
<proteinExistence type="inferred from homology"/>
<name>A0A9W7L0E5_9STRA</name>
<evidence type="ECO:0000256" key="12">
    <source>
        <dbReference type="ARBA" id="ARBA00022989"/>
    </source>
</evidence>
<dbReference type="OrthoDB" id="2127281at2759"/>
<evidence type="ECO:0000256" key="13">
    <source>
        <dbReference type="ARBA" id="ARBA00023053"/>
    </source>
</evidence>
<keyword evidence="4" id="KW-0050">Antiport</keyword>
<evidence type="ECO:0000256" key="1">
    <source>
        <dbReference type="ARBA" id="ARBA00004141"/>
    </source>
</evidence>
<dbReference type="EMBL" id="BRXW01000343">
    <property type="protein sequence ID" value="GMI18678.1"/>
    <property type="molecule type" value="Genomic_DNA"/>
</dbReference>
<evidence type="ECO:0000256" key="5">
    <source>
        <dbReference type="ARBA" id="ARBA00022538"/>
    </source>
</evidence>
<evidence type="ECO:0000256" key="6">
    <source>
        <dbReference type="ARBA" id="ARBA00022568"/>
    </source>
</evidence>
<dbReference type="PANTHER" id="PTHR10846">
    <property type="entry name" value="SODIUM/POTASSIUM/CALCIUM EXCHANGER"/>
    <property type="match status" value="1"/>
</dbReference>
<keyword evidence="10" id="KW-0769">Symport</keyword>
<evidence type="ECO:0000256" key="8">
    <source>
        <dbReference type="ARBA" id="ARBA00022729"/>
    </source>
</evidence>
<dbReference type="InterPro" id="IPR004837">
    <property type="entry name" value="NaCa_Exmemb"/>
</dbReference>
<keyword evidence="11" id="KW-0630">Potassium</keyword>
<feature type="region of interest" description="Disordered" evidence="17">
    <location>
        <begin position="284"/>
        <end position="308"/>
    </location>
</feature>
<feature type="compositionally biased region" description="Acidic residues" evidence="17">
    <location>
        <begin position="435"/>
        <end position="448"/>
    </location>
</feature>
<comment type="caution">
    <text evidence="20">The sequence shown here is derived from an EMBL/GenBank/DDBJ whole genome shotgun (WGS) entry which is preliminary data.</text>
</comment>
<evidence type="ECO:0000256" key="3">
    <source>
        <dbReference type="ARBA" id="ARBA00022448"/>
    </source>
</evidence>
<keyword evidence="14" id="KW-0406">Ion transport</keyword>
<evidence type="ECO:0000256" key="9">
    <source>
        <dbReference type="ARBA" id="ARBA00022837"/>
    </source>
</evidence>
<dbReference type="InterPro" id="IPR044880">
    <property type="entry name" value="NCX_ion-bd_dom_sf"/>
</dbReference>
<evidence type="ECO:0000256" key="4">
    <source>
        <dbReference type="ARBA" id="ARBA00022449"/>
    </source>
</evidence>
<dbReference type="InterPro" id="IPR004481">
    <property type="entry name" value="K/Na/Ca-exchanger"/>
</dbReference>
<reference evidence="21" key="1">
    <citation type="journal article" date="2023" name="Commun. Biol.">
        <title>Genome analysis of Parmales, the sister group of diatoms, reveals the evolutionary specialization of diatoms from phago-mixotrophs to photoautotrophs.</title>
        <authorList>
            <person name="Ban H."/>
            <person name="Sato S."/>
            <person name="Yoshikawa S."/>
            <person name="Yamada K."/>
            <person name="Nakamura Y."/>
            <person name="Ichinomiya M."/>
            <person name="Sato N."/>
            <person name="Blanc-Mathieu R."/>
            <person name="Endo H."/>
            <person name="Kuwata A."/>
            <person name="Ogata H."/>
        </authorList>
    </citation>
    <scope>NUCLEOTIDE SEQUENCE [LARGE SCALE GENOMIC DNA]</scope>
    <source>
        <strain evidence="21">NIES 3700</strain>
    </source>
</reference>
<keyword evidence="13" id="KW-0915">Sodium</keyword>
<feature type="transmembrane region" description="Helical" evidence="18">
    <location>
        <begin position="142"/>
        <end position="165"/>
    </location>
</feature>
<keyword evidence="7 18" id="KW-0812">Transmembrane</keyword>
<feature type="transmembrane region" description="Helical" evidence="18">
    <location>
        <begin position="592"/>
        <end position="613"/>
    </location>
</feature>
<evidence type="ECO:0000313" key="20">
    <source>
        <dbReference type="EMBL" id="GMI18678.1"/>
    </source>
</evidence>